<dbReference type="GO" id="GO:0009055">
    <property type="term" value="F:electron transfer activity"/>
    <property type="evidence" value="ECO:0007669"/>
    <property type="project" value="InterPro"/>
</dbReference>
<dbReference type="PRINTS" id="PR00604">
    <property type="entry name" value="CYTCHRMECIAB"/>
</dbReference>
<accession>A0A7S8C1F5</accession>
<dbReference type="SUPFAM" id="SSF46626">
    <property type="entry name" value="Cytochrome c"/>
    <property type="match status" value="1"/>
</dbReference>
<keyword evidence="2 6" id="KW-0349">Heme</keyword>
<evidence type="ECO:0000256" key="7">
    <source>
        <dbReference type="SAM" id="SignalP"/>
    </source>
</evidence>
<keyword evidence="4" id="KW-0249">Electron transport</keyword>
<dbReference type="InterPro" id="IPR009056">
    <property type="entry name" value="Cyt_c-like_dom"/>
</dbReference>
<dbReference type="AlphaFoldDB" id="A0A7S8C1F5"/>
<dbReference type="GO" id="GO:0046872">
    <property type="term" value="F:metal ion binding"/>
    <property type="evidence" value="ECO:0007669"/>
    <property type="project" value="UniProtKB-KW"/>
</dbReference>
<evidence type="ECO:0000256" key="2">
    <source>
        <dbReference type="ARBA" id="ARBA00022617"/>
    </source>
</evidence>
<proteinExistence type="predicted"/>
<evidence type="ECO:0000259" key="8">
    <source>
        <dbReference type="PROSITE" id="PS51007"/>
    </source>
</evidence>
<dbReference type="Gene3D" id="1.10.760.10">
    <property type="entry name" value="Cytochrome c-like domain"/>
    <property type="match status" value="1"/>
</dbReference>
<feature type="signal peptide" evidence="7">
    <location>
        <begin position="1"/>
        <end position="21"/>
    </location>
</feature>
<feature type="chain" id="PRO_5032746440" evidence="7">
    <location>
        <begin position="22"/>
        <end position="128"/>
    </location>
</feature>
<reference evidence="9 10" key="1">
    <citation type="submission" date="2020-06" db="EMBL/GenBank/DDBJ databases">
        <title>Genome sequence of 2 isolates from Red Sea Mangroves.</title>
        <authorList>
            <person name="Sefrji F."/>
            <person name="Michoud G."/>
            <person name="Merlino G."/>
            <person name="Daffonchio D."/>
        </authorList>
    </citation>
    <scope>NUCLEOTIDE SEQUENCE [LARGE SCALE GENOMIC DNA]</scope>
    <source>
        <strain evidence="9 10">R1DC25</strain>
    </source>
</reference>
<evidence type="ECO:0000256" key="6">
    <source>
        <dbReference type="PROSITE-ProRule" id="PRU00433"/>
    </source>
</evidence>
<dbReference type="RefSeq" id="WP_213162811.1">
    <property type="nucleotide sequence ID" value="NZ_CP058214.1"/>
</dbReference>
<dbReference type="Pfam" id="PF00034">
    <property type="entry name" value="Cytochrom_C"/>
    <property type="match status" value="1"/>
</dbReference>
<evidence type="ECO:0000256" key="4">
    <source>
        <dbReference type="ARBA" id="ARBA00022982"/>
    </source>
</evidence>
<organism evidence="9 10">
    <name type="scientific">Kaustia mangrovi</name>
    <dbReference type="NCBI Taxonomy" id="2593653"/>
    <lineage>
        <taxon>Bacteria</taxon>
        <taxon>Pseudomonadati</taxon>
        <taxon>Pseudomonadota</taxon>
        <taxon>Alphaproteobacteria</taxon>
        <taxon>Hyphomicrobiales</taxon>
        <taxon>Parvibaculaceae</taxon>
        <taxon>Kaustia</taxon>
    </lineage>
</organism>
<dbReference type="Proteomes" id="UP000593594">
    <property type="component" value="Chromosome"/>
</dbReference>
<keyword evidence="1" id="KW-0813">Transport</keyword>
<keyword evidence="10" id="KW-1185">Reference proteome</keyword>
<evidence type="ECO:0000256" key="3">
    <source>
        <dbReference type="ARBA" id="ARBA00022723"/>
    </source>
</evidence>
<protein>
    <submittedName>
        <fullName evidence="9">Cytochrome c family protein</fullName>
    </submittedName>
</protein>
<keyword evidence="7" id="KW-0732">Signal</keyword>
<dbReference type="PROSITE" id="PS51007">
    <property type="entry name" value="CYTC"/>
    <property type="match status" value="1"/>
</dbReference>
<evidence type="ECO:0000256" key="1">
    <source>
        <dbReference type="ARBA" id="ARBA00022448"/>
    </source>
</evidence>
<dbReference type="PANTHER" id="PTHR11961">
    <property type="entry name" value="CYTOCHROME C"/>
    <property type="match status" value="1"/>
</dbReference>
<evidence type="ECO:0000313" key="9">
    <source>
        <dbReference type="EMBL" id="QPC41591.1"/>
    </source>
</evidence>
<evidence type="ECO:0000256" key="5">
    <source>
        <dbReference type="ARBA" id="ARBA00023004"/>
    </source>
</evidence>
<keyword evidence="3 6" id="KW-0479">Metal-binding</keyword>
<dbReference type="KEGG" id="kmn:HW532_01935"/>
<dbReference type="EMBL" id="CP058214">
    <property type="protein sequence ID" value="QPC41591.1"/>
    <property type="molecule type" value="Genomic_DNA"/>
</dbReference>
<evidence type="ECO:0000313" key="10">
    <source>
        <dbReference type="Proteomes" id="UP000593594"/>
    </source>
</evidence>
<dbReference type="InterPro" id="IPR002327">
    <property type="entry name" value="Cyt_c_1A/1B"/>
</dbReference>
<gene>
    <name evidence="9" type="ORF">HW532_01935</name>
</gene>
<dbReference type="InterPro" id="IPR036909">
    <property type="entry name" value="Cyt_c-like_dom_sf"/>
</dbReference>
<name>A0A7S8C1F5_9HYPH</name>
<sequence length="128" mass="14320">MFLRYAAVAILVAAAPGLAMADEHGNPDKGKKVFRKCQACHVVEQQKNRIGPYLAGVVGRHAAAVESYNYSNAMKKLGEEDVVWDEETLSEYLKNPRKFAPGTKMIFPGLKKEDDREDVIAYLKEFSE</sequence>
<keyword evidence="5 6" id="KW-0408">Iron</keyword>
<feature type="domain" description="Cytochrome c" evidence="8">
    <location>
        <begin position="25"/>
        <end position="127"/>
    </location>
</feature>
<dbReference type="GO" id="GO:0020037">
    <property type="term" value="F:heme binding"/>
    <property type="evidence" value="ECO:0007669"/>
    <property type="project" value="InterPro"/>
</dbReference>